<evidence type="ECO:0000313" key="1">
    <source>
        <dbReference type="EMBL" id="GMT29847.1"/>
    </source>
</evidence>
<keyword evidence="2" id="KW-1185">Reference proteome</keyword>
<gene>
    <name evidence="1" type="ORF">PFISCL1PPCAC_21144</name>
</gene>
<evidence type="ECO:0000313" key="2">
    <source>
        <dbReference type="Proteomes" id="UP001432322"/>
    </source>
</evidence>
<organism evidence="1 2">
    <name type="scientific">Pristionchus fissidentatus</name>
    <dbReference type="NCBI Taxonomy" id="1538716"/>
    <lineage>
        <taxon>Eukaryota</taxon>
        <taxon>Metazoa</taxon>
        <taxon>Ecdysozoa</taxon>
        <taxon>Nematoda</taxon>
        <taxon>Chromadorea</taxon>
        <taxon>Rhabditida</taxon>
        <taxon>Rhabditina</taxon>
        <taxon>Diplogasteromorpha</taxon>
        <taxon>Diplogasteroidea</taxon>
        <taxon>Neodiplogasteridae</taxon>
        <taxon>Pristionchus</taxon>
    </lineage>
</organism>
<name>A0AAV5WIY5_9BILA</name>
<feature type="non-terminal residue" evidence="1">
    <location>
        <position position="227"/>
    </location>
</feature>
<reference evidence="1" key="1">
    <citation type="submission" date="2023-10" db="EMBL/GenBank/DDBJ databases">
        <title>Genome assembly of Pristionchus species.</title>
        <authorList>
            <person name="Yoshida K."/>
            <person name="Sommer R.J."/>
        </authorList>
    </citation>
    <scope>NUCLEOTIDE SEQUENCE</scope>
    <source>
        <strain evidence="1">RS5133</strain>
    </source>
</reference>
<accession>A0AAV5WIY5</accession>
<protein>
    <submittedName>
        <fullName evidence="1">Uncharacterized protein</fullName>
    </submittedName>
</protein>
<sequence length="227" mass="25834">PTPLLMVEEKCRGETIDRVIKKYIGKELAPPQKDGIDCRFFAKLKSLLDKYSVKQITMKNTHIDETFSEHYASAFENVKGVELYLDGTEQKDSFEKPAEYLNFYAGMVDFFLNLRPTSITVVKSDLWKWRIFDDFFLKSLVNCQNNKGSPVVLQIAGDQQLCDSVRFFPSNDIIPSLSRCSSICLRSMTIHVNDLIPSLAARLAMGASGKWAFCVYSQLDYDTHLST</sequence>
<dbReference type="AlphaFoldDB" id="A0AAV5WIY5"/>
<proteinExistence type="predicted"/>
<dbReference type="Proteomes" id="UP001432322">
    <property type="component" value="Unassembled WGS sequence"/>
</dbReference>
<feature type="non-terminal residue" evidence="1">
    <location>
        <position position="1"/>
    </location>
</feature>
<comment type="caution">
    <text evidence="1">The sequence shown here is derived from an EMBL/GenBank/DDBJ whole genome shotgun (WGS) entry which is preliminary data.</text>
</comment>
<dbReference type="EMBL" id="BTSY01000005">
    <property type="protein sequence ID" value="GMT29847.1"/>
    <property type="molecule type" value="Genomic_DNA"/>
</dbReference>